<feature type="compositionally biased region" description="Basic and acidic residues" evidence="6">
    <location>
        <begin position="192"/>
        <end position="213"/>
    </location>
</feature>
<proteinExistence type="inferred from homology"/>
<dbReference type="InterPro" id="IPR051423">
    <property type="entry name" value="CD225/Dispanin"/>
</dbReference>
<dbReference type="AlphaFoldDB" id="A0A6P7SLM4"/>
<evidence type="ECO:0000256" key="5">
    <source>
        <dbReference type="ARBA" id="ARBA00023136"/>
    </source>
</evidence>
<feature type="region of interest" description="Disordered" evidence="6">
    <location>
        <begin position="172"/>
        <end position="213"/>
    </location>
</feature>
<evidence type="ECO:0000256" key="4">
    <source>
        <dbReference type="ARBA" id="ARBA00022989"/>
    </source>
</evidence>
<feature type="transmembrane region" description="Helical" evidence="7">
    <location>
        <begin position="639"/>
        <end position="660"/>
    </location>
</feature>
<accession>A0A6P7SLM4</accession>
<feature type="transmembrane region" description="Helical" evidence="7">
    <location>
        <begin position="595"/>
        <end position="618"/>
    </location>
</feature>
<feature type="region of interest" description="Disordered" evidence="6">
    <location>
        <begin position="93"/>
        <end position="112"/>
    </location>
</feature>
<name>A0A6P7SLM4_9MOLL</name>
<feature type="compositionally biased region" description="Basic and acidic residues" evidence="6">
    <location>
        <begin position="520"/>
        <end position="534"/>
    </location>
</feature>
<dbReference type="PANTHER" id="PTHR14948">
    <property type="entry name" value="NG5"/>
    <property type="match status" value="1"/>
</dbReference>
<evidence type="ECO:0000313" key="8">
    <source>
        <dbReference type="Proteomes" id="UP000515154"/>
    </source>
</evidence>
<comment type="subcellular location">
    <subcellularLocation>
        <location evidence="1">Membrane</location>
    </subcellularLocation>
</comment>
<evidence type="ECO:0000256" key="3">
    <source>
        <dbReference type="ARBA" id="ARBA00022692"/>
    </source>
</evidence>
<feature type="region of interest" description="Disordered" evidence="6">
    <location>
        <begin position="496"/>
        <end position="534"/>
    </location>
</feature>
<dbReference type="RefSeq" id="XP_029639189.1">
    <property type="nucleotide sequence ID" value="XM_029783329.2"/>
</dbReference>
<dbReference type="InterPro" id="IPR007593">
    <property type="entry name" value="CD225/Dispanin_fam"/>
</dbReference>
<keyword evidence="5 7" id="KW-0472">Membrane</keyword>
<feature type="region of interest" description="Disordered" evidence="6">
    <location>
        <begin position="375"/>
        <end position="395"/>
    </location>
</feature>
<keyword evidence="3 7" id="KW-0812">Transmembrane</keyword>
<evidence type="ECO:0000313" key="9">
    <source>
        <dbReference type="RefSeq" id="XP_029639189.1"/>
    </source>
</evidence>
<keyword evidence="8" id="KW-1185">Reference proteome</keyword>
<feature type="compositionally biased region" description="Basic and acidic residues" evidence="6">
    <location>
        <begin position="54"/>
        <end position="76"/>
    </location>
</feature>
<dbReference type="Pfam" id="PF04505">
    <property type="entry name" value="CD225"/>
    <property type="match status" value="1"/>
</dbReference>
<organism evidence="8 9">
    <name type="scientific">Octopus sinensis</name>
    <name type="common">East Asian common octopus</name>
    <dbReference type="NCBI Taxonomy" id="2607531"/>
    <lineage>
        <taxon>Eukaryota</taxon>
        <taxon>Metazoa</taxon>
        <taxon>Spiralia</taxon>
        <taxon>Lophotrochozoa</taxon>
        <taxon>Mollusca</taxon>
        <taxon>Cephalopoda</taxon>
        <taxon>Coleoidea</taxon>
        <taxon>Octopodiformes</taxon>
        <taxon>Octopoda</taxon>
        <taxon>Incirrata</taxon>
        <taxon>Octopodidae</taxon>
        <taxon>Octopus</taxon>
    </lineage>
</organism>
<evidence type="ECO:0000256" key="7">
    <source>
        <dbReference type="SAM" id="Phobius"/>
    </source>
</evidence>
<dbReference type="Proteomes" id="UP000515154">
    <property type="component" value="Linkage group LG7"/>
</dbReference>
<reference evidence="9" key="1">
    <citation type="submission" date="2025-08" db="UniProtKB">
        <authorList>
            <consortium name="RefSeq"/>
        </authorList>
    </citation>
    <scope>IDENTIFICATION</scope>
</reference>
<protein>
    <submittedName>
        <fullName evidence="9">Uncharacterized protein LOC115214217 isoform X1</fullName>
    </submittedName>
</protein>
<dbReference type="GO" id="GO:0016020">
    <property type="term" value="C:membrane"/>
    <property type="evidence" value="ECO:0007669"/>
    <property type="project" value="UniProtKB-SubCell"/>
</dbReference>
<feature type="region of interest" description="Disordered" evidence="6">
    <location>
        <begin position="48"/>
        <end position="80"/>
    </location>
</feature>
<dbReference type="PANTHER" id="PTHR14948:SF25">
    <property type="entry name" value="DUF4190 DOMAIN-CONTAINING PROTEIN"/>
    <property type="match status" value="1"/>
</dbReference>
<comment type="similarity">
    <text evidence="2">Belongs to the CD225/Dispanin family.</text>
</comment>
<evidence type="ECO:0000256" key="2">
    <source>
        <dbReference type="ARBA" id="ARBA00006843"/>
    </source>
</evidence>
<gene>
    <name evidence="9" type="primary">LOC115214217</name>
</gene>
<dbReference type="KEGG" id="osn:115214217"/>
<sequence>MDALTNVISSCDGKKFAATEENINGQQQQLQQRQKMQQQQQRTIYFSDASAEMNNDKETHDCSYDSTENPKYEGTDPSKVSCQSQFEQSNQCSNAEFGSSSANPVSNPTNSVSVNDNGNAICLDMADRSLHEVTNYDSNKNFSVNDGKYTETEILNENFQTRYENTDCSTFGKSLQQDSRDGTQEKGTTNELFRKTSSTDKMKNKQDCTEEKATEKLRKNSEFTDNEYSNRKLDSKRYSEDIRNFVPFNSRPCMKCTACFSGNIALCPNKQPRKKVMLQMTKKAEEFSKTMVEEDDYFISPQQDSRSICKVSPETSEKTIKKSNAIKPISAADFQLRRTKVESFGAKSKRYKSIGQCEFCAMHLEKILKTEQENHKKTSMKYSDPIENRMNPSRHTIDFTNNRRIEDIPTRKSYSEEKANYYSKVNPTLAEVRPVPKSRNRIHFYSNDEGADKTVYRGTCRAVEIPDTFIHSNRNRERTIEEFKTFSAAIPVRITKMPSTDSSERVSVARSKDKVHHTAPRRDSQGAKPKHYPEHRERYSIGKAEIQSPTETINVEEKSHSARVLTHDLPAGTYTSPSDPSGIDNLLLEAKPSNYLWLALCTTIFFNPVFGIVALILSMQSDTAFAKKRYQQAKRLGRAVKYVALMGMGATVGVIVILTVEFGSPQIN</sequence>
<evidence type="ECO:0000256" key="6">
    <source>
        <dbReference type="SAM" id="MobiDB-lite"/>
    </source>
</evidence>
<evidence type="ECO:0000256" key="1">
    <source>
        <dbReference type="ARBA" id="ARBA00004370"/>
    </source>
</evidence>
<keyword evidence="4 7" id="KW-1133">Transmembrane helix</keyword>